<evidence type="ECO:0000313" key="2">
    <source>
        <dbReference type="Proteomes" id="UP000095614"/>
    </source>
</evidence>
<accession>A0A174FJQ2</accession>
<gene>
    <name evidence="1" type="ORF">ERS852462_00616</name>
</gene>
<dbReference type="Proteomes" id="UP000095614">
    <property type="component" value="Unassembled WGS sequence"/>
</dbReference>
<dbReference type="AlphaFoldDB" id="A0A174FJQ2"/>
<evidence type="ECO:0000313" key="1">
    <source>
        <dbReference type="EMBL" id="CUO50403.1"/>
    </source>
</evidence>
<dbReference type="EMBL" id="CZAF01000002">
    <property type="protein sequence ID" value="CUO50403.1"/>
    <property type="molecule type" value="Genomic_DNA"/>
</dbReference>
<proteinExistence type="predicted"/>
<reference evidence="1 2" key="1">
    <citation type="submission" date="2015-09" db="EMBL/GenBank/DDBJ databases">
        <authorList>
            <consortium name="Pathogen Informatics"/>
        </authorList>
    </citation>
    <scope>NUCLEOTIDE SEQUENCE [LARGE SCALE GENOMIC DNA]</scope>
    <source>
        <strain evidence="1 2">2789STDY5834847</strain>
    </source>
</reference>
<protein>
    <submittedName>
        <fullName evidence="1">Uncharacterized protein</fullName>
    </submittedName>
</protein>
<organism evidence="1 2">
    <name type="scientific">Bacteroides uniformis</name>
    <dbReference type="NCBI Taxonomy" id="820"/>
    <lineage>
        <taxon>Bacteria</taxon>
        <taxon>Pseudomonadati</taxon>
        <taxon>Bacteroidota</taxon>
        <taxon>Bacteroidia</taxon>
        <taxon>Bacteroidales</taxon>
        <taxon>Bacteroidaceae</taxon>
        <taxon>Bacteroides</taxon>
    </lineage>
</organism>
<name>A0A174FJQ2_BACUN</name>
<sequence>MYFPKKLIVNTINIYIKTLLIYHRELLKTATMKIPFVNEVLNLPNLLIHRYLRGIKF</sequence>